<name>A0A8J7Y0U7_9EURY</name>
<sequence>MAEQDTLLNAVIGAVATALLSSFVPFAPVFGGALAGYLQGGDRDDGLRVGVVSGLIGLVFSAIVAVFVFVVLFGLVLSGGMPVGFGAFGLVFLVLVGLFSAVYIVGLSALGGWLGNYVKYETDVGN</sequence>
<organism evidence="2 3">
    <name type="scientific">Haloarcula limicola</name>
    <dbReference type="NCBI Taxonomy" id="1429915"/>
    <lineage>
        <taxon>Archaea</taxon>
        <taxon>Methanobacteriati</taxon>
        <taxon>Methanobacteriota</taxon>
        <taxon>Stenosarchaea group</taxon>
        <taxon>Halobacteria</taxon>
        <taxon>Halobacteriales</taxon>
        <taxon>Haloarculaceae</taxon>
        <taxon>Haloarcula</taxon>
    </lineage>
</organism>
<dbReference type="AlphaFoldDB" id="A0A8J7Y0U7"/>
<feature type="transmembrane region" description="Helical" evidence="1">
    <location>
        <begin position="49"/>
        <end position="77"/>
    </location>
</feature>
<proteinExistence type="predicted"/>
<reference evidence="2 3" key="1">
    <citation type="submission" date="2021-06" db="EMBL/GenBank/DDBJ databases">
        <title>New haloarchaea isolates fom saline soil.</title>
        <authorList>
            <person name="Duran-Viseras A."/>
            <person name="Sanchez-Porro C.S."/>
            <person name="Ventosa A."/>
        </authorList>
    </citation>
    <scope>NUCLEOTIDE SEQUENCE [LARGE SCALE GENOMIC DNA]</scope>
    <source>
        <strain evidence="2 3">JCM 183640</strain>
    </source>
</reference>
<evidence type="ECO:0000313" key="3">
    <source>
        <dbReference type="Proteomes" id="UP000766550"/>
    </source>
</evidence>
<evidence type="ECO:0000313" key="2">
    <source>
        <dbReference type="EMBL" id="MBV0922635.1"/>
    </source>
</evidence>
<keyword evidence="1" id="KW-0812">Transmembrane</keyword>
<keyword evidence="1" id="KW-1133">Transmembrane helix</keyword>
<evidence type="ECO:0000256" key="1">
    <source>
        <dbReference type="SAM" id="Phobius"/>
    </source>
</evidence>
<keyword evidence="1" id="KW-0472">Membrane</keyword>
<dbReference type="RefSeq" id="WP_162315822.1">
    <property type="nucleotide sequence ID" value="NZ_JAHQXF010000001.1"/>
</dbReference>
<dbReference type="OrthoDB" id="341846at2157"/>
<dbReference type="EMBL" id="JAHQXF010000001">
    <property type="protein sequence ID" value="MBV0922635.1"/>
    <property type="molecule type" value="Genomic_DNA"/>
</dbReference>
<accession>A0A8J7Y0U7</accession>
<dbReference type="Pfam" id="PF17647">
    <property type="entry name" value="DUF5518"/>
    <property type="match status" value="1"/>
</dbReference>
<comment type="caution">
    <text evidence="2">The sequence shown here is derived from an EMBL/GenBank/DDBJ whole genome shotgun (WGS) entry which is preliminary data.</text>
</comment>
<dbReference type="InterPro" id="IPR040493">
    <property type="entry name" value="DUF5518"/>
</dbReference>
<dbReference type="Proteomes" id="UP000766550">
    <property type="component" value="Unassembled WGS sequence"/>
</dbReference>
<feature type="transmembrane region" description="Helical" evidence="1">
    <location>
        <begin position="12"/>
        <end position="37"/>
    </location>
</feature>
<keyword evidence="3" id="KW-1185">Reference proteome</keyword>
<protein>
    <submittedName>
        <fullName evidence="2">DUF5518 domain-containing protein</fullName>
    </submittedName>
</protein>
<gene>
    <name evidence="2" type="ORF">KTS45_00330</name>
</gene>
<feature type="transmembrane region" description="Helical" evidence="1">
    <location>
        <begin position="83"/>
        <end position="110"/>
    </location>
</feature>